<feature type="chain" id="PRO_5039938412" description="Secreted protein" evidence="2">
    <location>
        <begin position="33"/>
        <end position="111"/>
    </location>
</feature>
<name>A0A9J6PBB3_9PROT</name>
<evidence type="ECO:0000256" key="2">
    <source>
        <dbReference type="SAM" id="SignalP"/>
    </source>
</evidence>
<dbReference type="RefSeq" id="WP_269331694.1">
    <property type="nucleotide sequence ID" value="NZ_JAMZFT010000001.1"/>
</dbReference>
<comment type="caution">
    <text evidence="3">The sequence shown here is derived from an EMBL/GenBank/DDBJ whole genome shotgun (WGS) entry which is preliminary data.</text>
</comment>
<feature type="signal peptide" evidence="2">
    <location>
        <begin position="1"/>
        <end position="32"/>
    </location>
</feature>
<organism evidence="3 4">
    <name type="scientific">Futiania mangrovi</name>
    <dbReference type="NCBI Taxonomy" id="2959716"/>
    <lineage>
        <taxon>Bacteria</taxon>
        <taxon>Pseudomonadati</taxon>
        <taxon>Pseudomonadota</taxon>
        <taxon>Alphaproteobacteria</taxon>
        <taxon>Futianiales</taxon>
        <taxon>Futianiaceae</taxon>
        <taxon>Futiania</taxon>
    </lineage>
</organism>
<protein>
    <recommendedName>
        <fullName evidence="5">Secreted protein</fullName>
    </recommendedName>
</protein>
<proteinExistence type="predicted"/>
<dbReference type="Proteomes" id="UP001055804">
    <property type="component" value="Unassembled WGS sequence"/>
</dbReference>
<evidence type="ECO:0000313" key="4">
    <source>
        <dbReference type="Proteomes" id="UP001055804"/>
    </source>
</evidence>
<accession>A0A9J6PBB3</accession>
<feature type="compositionally biased region" description="Gly residues" evidence="1">
    <location>
        <begin position="94"/>
        <end position="111"/>
    </location>
</feature>
<dbReference type="PROSITE" id="PS51318">
    <property type="entry name" value="TAT"/>
    <property type="match status" value="1"/>
</dbReference>
<keyword evidence="2" id="KW-0732">Signal</keyword>
<dbReference type="EMBL" id="JAMZFT010000001">
    <property type="protein sequence ID" value="MCP1335761.1"/>
    <property type="molecule type" value="Genomic_DNA"/>
</dbReference>
<evidence type="ECO:0000313" key="3">
    <source>
        <dbReference type="EMBL" id="MCP1335761.1"/>
    </source>
</evidence>
<evidence type="ECO:0008006" key="5">
    <source>
        <dbReference type="Google" id="ProtNLM"/>
    </source>
</evidence>
<keyword evidence="4" id="KW-1185">Reference proteome</keyword>
<dbReference type="InterPro" id="IPR006311">
    <property type="entry name" value="TAT_signal"/>
</dbReference>
<dbReference type="AlphaFoldDB" id="A0A9J6PBB3"/>
<reference evidence="3" key="1">
    <citation type="submission" date="2022-06" db="EMBL/GenBank/DDBJ databases">
        <title>Isolation and Genomics of Futiania mangrovii gen. nov., sp. nov., a Rare and Metabolically-versatile member in the Class Alphaproteobacteria.</title>
        <authorList>
            <person name="Liu L."/>
            <person name="Huang W.-C."/>
            <person name="Pan J."/>
            <person name="Li J."/>
            <person name="Huang Y."/>
            <person name="Du H."/>
            <person name="Liu Y."/>
            <person name="Li M."/>
        </authorList>
    </citation>
    <scope>NUCLEOTIDE SEQUENCE</scope>
    <source>
        <strain evidence="3">FT118</strain>
    </source>
</reference>
<feature type="compositionally biased region" description="Basic and acidic residues" evidence="1">
    <location>
        <begin position="55"/>
        <end position="84"/>
    </location>
</feature>
<evidence type="ECO:0000256" key="1">
    <source>
        <dbReference type="SAM" id="MobiDB-lite"/>
    </source>
</evidence>
<gene>
    <name evidence="3" type="ORF">NJQ99_05000</name>
</gene>
<feature type="region of interest" description="Disordered" evidence="1">
    <location>
        <begin position="55"/>
        <end position="111"/>
    </location>
</feature>
<sequence>MRQLDRRSLVAGAAALAIGLGALALTPMPAAAQQGDQIYGSQLMTEQERMEYRERMRNARTQEERERIRSEHHMMVQERAKQRGVELPPEPPAGRGGGMQMHKGGGMGRGG</sequence>